<dbReference type="RefSeq" id="WP_258819241.1">
    <property type="nucleotide sequence ID" value="NZ_JANUGW010000024.1"/>
</dbReference>
<evidence type="ECO:0000256" key="2">
    <source>
        <dbReference type="SAM" id="MobiDB-lite"/>
    </source>
</evidence>
<keyword evidence="3" id="KW-0732">Signal</keyword>
<dbReference type="InterPro" id="IPR008972">
    <property type="entry name" value="Cupredoxin"/>
</dbReference>
<name>A0ABT1ZXN5_9BURK</name>
<comment type="subcellular location">
    <subcellularLocation>
        <location evidence="1">Periplasm</location>
    </subcellularLocation>
</comment>
<dbReference type="SUPFAM" id="SSF49464">
    <property type="entry name" value="Carboxypeptidase regulatory domain-like"/>
    <property type="match status" value="1"/>
</dbReference>
<evidence type="ECO:0000313" key="5">
    <source>
        <dbReference type="Proteomes" id="UP001204151"/>
    </source>
</evidence>
<dbReference type="InterPro" id="IPR034242">
    <property type="entry name" value="MauL"/>
</dbReference>
<evidence type="ECO:0000256" key="1">
    <source>
        <dbReference type="ARBA" id="ARBA00004418"/>
    </source>
</evidence>
<comment type="caution">
    <text evidence="4">The sequence shown here is derived from an EMBL/GenBank/DDBJ whole genome shotgun (WGS) entry which is preliminary data.</text>
</comment>
<protein>
    <submittedName>
        <fullName evidence="4">Methylamine utilization protein</fullName>
    </submittedName>
</protein>
<dbReference type="CDD" id="cd04221">
    <property type="entry name" value="MauL"/>
    <property type="match status" value="1"/>
</dbReference>
<feature type="compositionally biased region" description="Basic and acidic residues" evidence="2">
    <location>
        <begin position="197"/>
        <end position="213"/>
    </location>
</feature>
<proteinExistence type="predicted"/>
<feature type="signal peptide" evidence="3">
    <location>
        <begin position="1"/>
        <end position="21"/>
    </location>
</feature>
<feature type="chain" id="PRO_5045408963" evidence="3">
    <location>
        <begin position="22"/>
        <end position="213"/>
    </location>
</feature>
<keyword evidence="5" id="KW-1185">Reference proteome</keyword>
<accession>A0ABT1ZXN5</accession>
<dbReference type="InterPro" id="IPR008969">
    <property type="entry name" value="CarboxyPept-like_regulatory"/>
</dbReference>
<dbReference type="Gene3D" id="2.60.40.420">
    <property type="entry name" value="Cupredoxins - blue copper proteins"/>
    <property type="match status" value="1"/>
</dbReference>
<dbReference type="EMBL" id="JANUGW010000024">
    <property type="protein sequence ID" value="MCS0584693.1"/>
    <property type="molecule type" value="Genomic_DNA"/>
</dbReference>
<evidence type="ECO:0000256" key="3">
    <source>
        <dbReference type="SAM" id="SignalP"/>
    </source>
</evidence>
<sequence>MPSLSRAALLLAGAAAASVSAAPVEVLVQTPAGGPVADAAVIVEPLAGPVPRARAGAHAAIEQRGREFLPWMTVVQTGTSVDFPNNDTIRHHVYSFSEPKRFEIKLYAGKPGKPVVFDKPGQVDIGCNIHDWMEAHVLVVDTPYFARTGADGRATVAGVPAGRYRLRLWHPRQKVQVAPDEIDVDDAPVRLTLALDAKPREPKPHTEDDPDRY</sequence>
<dbReference type="Proteomes" id="UP001204151">
    <property type="component" value="Unassembled WGS sequence"/>
</dbReference>
<organism evidence="4 5">
    <name type="scientific">Massilia pinisoli</name>
    <dbReference type="NCBI Taxonomy" id="1772194"/>
    <lineage>
        <taxon>Bacteria</taxon>
        <taxon>Pseudomonadati</taxon>
        <taxon>Pseudomonadota</taxon>
        <taxon>Betaproteobacteria</taxon>
        <taxon>Burkholderiales</taxon>
        <taxon>Oxalobacteraceae</taxon>
        <taxon>Telluria group</taxon>
        <taxon>Massilia</taxon>
    </lineage>
</organism>
<feature type="region of interest" description="Disordered" evidence="2">
    <location>
        <begin position="194"/>
        <end position="213"/>
    </location>
</feature>
<dbReference type="SUPFAM" id="SSF49503">
    <property type="entry name" value="Cupredoxins"/>
    <property type="match status" value="1"/>
</dbReference>
<evidence type="ECO:0000313" key="4">
    <source>
        <dbReference type="EMBL" id="MCS0584693.1"/>
    </source>
</evidence>
<reference evidence="4 5" key="1">
    <citation type="submission" date="2022-08" db="EMBL/GenBank/DDBJ databases">
        <title>Reclassification of Massilia species as members of the genera Telluria, Duganella, Pseudoduganella, Mokoshia gen. nov. and Zemynaea gen. nov. using orthogonal and non-orthogonal genome-based approaches.</title>
        <authorList>
            <person name="Bowman J.P."/>
        </authorList>
    </citation>
    <scope>NUCLEOTIDE SEQUENCE [LARGE SCALE GENOMIC DNA]</scope>
    <source>
        <strain evidence="4 5">JCM 31316</strain>
    </source>
</reference>
<gene>
    <name evidence="4" type="ORF">NX784_24205</name>
</gene>